<evidence type="ECO:0000313" key="3">
    <source>
        <dbReference type="EMBL" id="EAR89550.2"/>
    </source>
</evidence>
<dbReference type="Proteomes" id="UP000009168">
    <property type="component" value="Unassembled WGS sequence"/>
</dbReference>
<dbReference type="RefSeq" id="XP_001009795.2">
    <property type="nucleotide sequence ID" value="XM_001009795.2"/>
</dbReference>
<evidence type="ECO:0000256" key="1">
    <source>
        <dbReference type="SAM" id="Phobius"/>
    </source>
</evidence>
<feature type="chain" id="PRO_5004201383" evidence="2">
    <location>
        <begin position="29"/>
        <end position="314"/>
    </location>
</feature>
<proteinExistence type="predicted"/>
<keyword evidence="1" id="KW-0812">Transmembrane</keyword>
<name>Q22W67_TETTS</name>
<reference evidence="4" key="1">
    <citation type="journal article" date="2006" name="PLoS Biol.">
        <title>Macronuclear genome sequence of the ciliate Tetrahymena thermophila, a model eukaryote.</title>
        <authorList>
            <person name="Eisen J.A."/>
            <person name="Coyne R.S."/>
            <person name="Wu M."/>
            <person name="Wu D."/>
            <person name="Thiagarajan M."/>
            <person name="Wortman J.R."/>
            <person name="Badger J.H."/>
            <person name="Ren Q."/>
            <person name="Amedeo P."/>
            <person name="Jones K.M."/>
            <person name="Tallon L.J."/>
            <person name="Delcher A.L."/>
            <person name="Salzberg S.L."/>
            <person name="Silva J.C."/>
            <person name="Haas B.J."/>
            <person name="Majoros W.H."/>
            <person name="Farzad M."/>
            <person name="Carlton J.M."/>
            <person name="Smith R.K. Jr."/>
            <person name="Garg J."/>
            <person name="Pearlman R.E."/>
            <person name="Karrer K.M."/>
            <person name="Sun L."/>
            <person name="Manning G."/>
            <person name="Elde N.C."/>
            <person name="Turkewitz A.P."/>
            <person name="Asai D.J."/>
            <person name="Wilkes D.E."/>
            <person name="Wang Y."/>
            <person name="Cai H."/>
            <person name="Collins K."/>
            <person name="Stewart B.A."/>
            <person name="Lee S.R."/>
            <person name="Wilamowska K."/>
            <person name="Weinberg Z."/>
            <person name="Ruzzo W.L."/>
            <person name="Wloga D."/>
            <person name="Gaertig J."/>
            <person name="Frankel J."/>
            <person name="Tsao C.-C."/>
            <person name="Gorovsky M.A."/>
            <person name="Keeling P.J."/>
            <person name="Waller R.F."/>
            <person name="Patron N.J."/>
            <person name="Cherry J.M."/>
            <person name="Stover N.A."/>
            <person name="Krieger C.J."/>
            <person name="del Toro C."/>
            <person name="Ryder H.F."/>
            <person name="Williamson S.C."/>
            <person name="Barbeau R.A."/>
            <person name="Hamilton E.P."/>
            <person name="Orias E."/>
        </authorList>
    </citation>
    <scope>NUCLEOTIDE SEQUENCE [LARGE SCALE GENOMIC DNA]</scope>
    <source>
        <strain evidence="4">SB210</strain>
    </source>
</reference>
<dbReference type="InParanoid" id="Q22W67"/>
<keyword evidence="2" id="KW-0732">Signal</keyword>
<keyword evidence="1" id="KW-1133">Transmembrane helix</keyword>
<accession>Q22W67</accession>
<dbReference type="KEGG" id="tet:TTHERM_00160650"/>
<evidence type="ECO:0000256" key="2">
    <source>
        <dbReference type="SAM" id="SignalP"/>
    </source>
</evidence>
<feature type="transmembrane region" description="Helical" evidence="1">
    <location>
        <begin position="54"/>
        <end position="75"/>
    </location>
</feature>
<evidence type="ECO:0000313" key="4">
    <source>
        <dbReference type="Proteomes" id="UP000009168"/>
    </source>
</evidence>
<keyword evidence="1" id="KW-0472">Membrane</keyword>
<feature type="transmembrane region" description="Helical" evidence="1">
    <location>
        <begin position="82"/>
        <end position="104"/>
    </location>
</feature>
<gene>
    <name evidence="3" type="ORF">TTHERM_00160650</name>
</gene>
<protein>
    <submittedName>
        <fullName evidence="3">Tetraspanin family protein, putative</fullName>
    </submittedName>
</protein>
<dbReference type="HOGENOM" id="CLU_1622340_0_0_1"/>
<sequence>MCCSQRFFINFFKLSCLLSFILAVICLAKSIQCSQYEDSLFINGLNHFKSNGWIIYISLFFVCFFFGLIGLIYAFSFAKCKWLVFITIILNLVLIGFFSTLIAAKTLTSSSIQTYIGSSLNDCMNQPFFAQCQSMYTKSLAYWCQHTCPCIIKDPTKWDPFFWNNYVTNTGNPVNTFQQCGAFDTLYKQSSGLSDSDFTYYTNFLIAVESKFQCSQMCSVSSIFTFSDVSNGKPNQDEPCYKSYLDFINSFVGSFSLIGAFGTSLSTVQLFLQLMHLIGYKKNKVNVQNNKSVSLPKSNHDESYIKNKAQKDVL</sequence>
<dbReference type="GeneID" id="7834000"/>
<organism evidence="3 4">
    <name type="scientific">Tetrahymena thermophila (strain SB210)</name>
    <dbReference type="NCBI Taxonomy" id="312017"/>
    <lineage>
        <taxon>Eukaryota</taxon>
        <taxon>Sar</taxon>
        <taxon>Alveolata</taxon>
        <taxon>Ciliophora</taxon>
        <taxon>Intramacronucleata</taxon>
        <taxon>Oligohymenophorea</taxon>
        <taxon>Hymenostomatida</taxon>
        <taxon>Tetrahymenina</taxon>
        <taxon>Tetrahymenidae</taxon>
        <taxon>Tetrahymena</taxon>
    </lineage>
</organism>
<keyword evidence="4" id="KW-1185">Reference proteome</keyword>
<dbReference type="AlphaFoldDB" id="Q22W67"/>
<dbReference type="EMBL" id="GG662820">
    <property type="protein sequence ID" value="EAR89550.2"/>
    <property type="molecule type" value="Genomic_DNA"/>
</dbReference>
<feature type="signal peptide" evidence="2">
    <location>
        <begin position="1"/>
        <end position="28"/>
    </location>
</feature>